<sequence length="384" mass="43121">MASSVPKEVLLAFHTMEREIFGRLVMEMARDPFRSMQMIALWLWIERLGFPNMIQKMLALPARILNLVADEAEECLKCLHLDLLPSPSTTHDIPITRSLAAPPLSLQFLHERRQGAISGMKTIMDDVCSRIFDDIVERLAQRMRAAIFPPGPVRPNTRPGMNVGVGPLMPPPDLSTNVGQMRGPRSPIIPHQEGTSRQGGTLEAAEMMMMMMGPRFRPFFNPGPHPMGPLDVPHPFAGGAQVPQMQVDPLLNLVGEPQEWGVDIINAFMAESHLNPRARPWAPEDESSQGDRTMFLTFSRGYPLTEAEIVEFFTRHWGDCIQSLFIQETEEGVQPLFARLVLYSPATVPLILQGQEKAKFVIKGKHVWVRPYVPKKSRAQSPAR</sequence>
<keyword evidence="2" id="KW-1185">Reference proteome</keyword>
<accession>A0ACC2MAJ5</accession>
<organism evidence="1 2">
    <name type="scientific">Persea americana</name>
    <name type="common">Avocado</name>
    <dbReference type="NCBI Taxonomy" id="3435"/>
    <lineage>
        <taxon>Eukaryota</taxon>
        <taxon>Viridiplantae</taxon>
        <taxon>Streptophyta</taxon>
        <taxon>Embryophyta</taxon>
        <taxon>Tracheophyta</taxon>
        <taxon>Spermatophyta</taxon>
        <taxon>Magnoliopsida</taxon>
        <taxon>Magnoliidae</taxon>
        <taxon>Laurales</taxon>
        <taxon>Lauraceae</taxon>
        <taxon>Persea</taxon>
    </lineage>
</organism>
<proteinExistence type="predicted"/>
<reference evidence="1 2" key="1">
    <citation type="journal article" date="2022" name="Hortic Res">
        <title>A haplotype resolved chromosomal level avocado genome allows analysis of novel avocado genes.</title>
        <authorList>
            <person name="Nath O."/>
            <person name="Fletcher S.J."/>
            <person name="Hayward A."/>
            <person name="Shaw L.M."/>
            <person name="Masouleh A.K."/>
            <person name="Furtado A."/>
            <person name="Henry R.J."/>
            <person name="Mitter N."/>
        </authorList>
    </citation>
    <scope>NUCLEOTIDE SEQUENCE [LARGE SCALE GENOMIC DNA]</scope>
    <source>
        <strain evidence="2">cv. Hass</strain>
    </source>
</reference>
<dbReference type="EMBL" id="CM056810">
    <property type="protein sequence ID" value="KAJ8642660.1"/>
    <property type="molecule type" value="Genomic_DNA"/>
</dbReference>
<dbReference type="Proteomes" id="UP001234297">
    <property type="component" value="Chromosome 2"/>
</dbReference>
<evidence type="ECO:0000313" key="2">
    <source>
        <dbReference type="Proteomes" id="UP001234297"/>
    </source>
</evidence>
<name>A0ACC2MAJ5_PERAE</name>
<evidence type="ECO:0000313" key="1">
    <source>
        <dbReference type="EMBL" id="KAJ8642660.1"/>
    </source>
</evidence>
<comment type="caution">
    <text evidence="1">The sequence shown here is derived from an EMBL/GenBank/DDBJ whole genome shotgun (WGS) entry which is preliminary data.</text>
</comment>
<gene>
    <name evidence="1" type="ORF">MRB53_004408</name>
</gene>
<protein>
    <submittedName>
        <fullName evidence="1">Uncharacterized protein</fullName>
    </submittedName>
</protein>